<dbReference type="Proteomes" id="UP001218218">
    <property type="component" value="Unassembled WGS sequence"/>
</dbReference>
<feature type="signal peptide" evidence="1">
    <location>
        <begin position="1"/>
        <end position="18"/>
    </location>
</feature>
<evidence type="ECO:0000313" key="3">
    <source>
        <dbReference type="Proteomes" id="UP001218218"/>
    </source>
</evidence>
<evidence type="ECO:0000313" key="2">
    <source>
        <dbReference type="EMBL" id="KAJ7354078.1"/>
    </source>
</evidence>
<reference evidence="2" key="1">
    <citation type="submission" date="2023-03" db="EMBL/GenBank/DDBJ databases">
        <title>Massive genome expansion in bonnet fungi (Mycena s.s.) driven by repeated elements and novel gene families across ecological guilds.</title>
        <authorList>
            <consortium name="Lawrence Berkeley National Laboratory"/>
            <person name="Harder C.B."/>
            <person name="Miyauchi S."/>
            <person name="Viragh M."/>
            <person name="Kuo A."/>
            <person name="Thoen E."/>
            <person name="Andreopoulos B."/>
            <person name="Lu D."/>
            <person name="Skrede I."/>
            <person name="Drula E."/>
            <person name="Henrissat B."/>
            <person name="Morin E."/>
            <person name="Kohler A."/>
            <person name="Barry K."/>
            <person name="LaButti K."/>
            <person name="Morin E."/>
            <person name="Salamov A."/>
            <person name="Lipzen A."/>
            <person name="Mereny Z."/>
            <person name="Hegedus B."/>
            <person name="Baldrian P."/>
            <person name="Stursova M."/>
            <person name="Weitz H."/>
            <person name="Taylor A."/>
            <person name="Grigoriev I.V."/>
            <person name="Nagy L.G."/>
            <person name="Martin F."/>
            <person name="Kauserud H."/>
        </authorList>
    </citation>
    <scope>NUCLEOTIDE SEQUENCE</scope>
    <source>
        <strain evidence="2">CBHHK002</strain>
    </source>
</reference>
<name>A0AAD7AB81_9AGAR</name>
<dbReference type="AlphaFoldDB" id="A0AAD7AB81"/>
<keyword evidence="1" id="KW-0732">Signal</keyword>
<sequence>MHPTLLVLIAASATSVMAGGCKVSLNYCGHSLLHIKNYSNQIEAAIKQARTNPDHMMDTLFHCYRGDDGEISVMKDCGQGQCHDSGAGKSDYCASSATFKWVEQYTE</sequence>
<feature type="chain" id="PRO_5042146439" evidence="1">
    <location>
        <begin position="19"/>
        <end position="107"/>
    </location>
</feature>
<gene>
    <name evidence="2" type="ORF">DFH08DRAFT_984327</name>
</gene>
<proteinExistence type="predicted"/>
<dbReference type="EMBL" id="JARIHO010000010">
    <property type="protein sequence ID" value="KAJ7354078.1"/>
    <property type="molecule type" value="Genomic_DNA"/>
</dbReference>
<accession>A0AAD7AB81</accession>
<organism evidence="2 3">
    <name type="scientific">Mycena albidolilacea</name>
    <dbReference type="NCBI Taxonomy" id="1033008"/>
    <lineage>
        <taxon>Eukaryota</taxon>
        <taxon>Fungi</taxon>
        <taxon>Dikarya</taxon>
        <taxon>Basidiomycota</taxon>
        <taxon>Agaricomycotina</taxon>
        <taxon>Agaricomycetes</taxon>
        <taxon>Agaricomycetidae</taxon>
        <taxon>Agaricales</taxon>
        <taxon>Marasmiineae</taxon>
        <taxon>Mycenaceae</taxon>
        <taxon>Mycena</taxon>
    </lineage>
</organism>
<evidence type="ECO:0000256" key="1">
    <source>
        <dbReference type="SAM" id="SignalP"/>
    </source>
</evidence>
<comment type="caution">
    <text evidence="2">The sequence shown here is derived from an EMBL/GenBank/DDBJ whole genome shotgun (WGS) entry which is preliminary data.</text>
</comment>
<protein>
    <submittedName>
        <fullName evidence="2">Uncharacterized protein</fullName>
    </submittedName>
</protein>
<keyword evidence="3" id="KW-1185">Reference proteome</keyword>